<name>A0A3B0MCB2_9RHOB</name>
<feature type="domain" description="Flp pilus assembly protein RcpC/CpaB" evidence="1">
    <location>
        <begin position="122"/>
        <end position="223"/>
    </location>
</feature>
<dbReference type="InterPro" id="IPR031571">
    <property type="entry name" value="RcpC_dom"/>
</dbReference>
<dbReference type="RefSeq" id="WP_121096133.1">
    <property type="nucleotide sequence ID" value="NZ_UIHC01000035.1"/>
</dbReference>
<dbReference type="InterPro" id="IPR017592">
    <property type="entry name" value="Pilus_assmbl_Flp-typ_CpaB"/>
</dbReference>
<evidence type="ECO:0000313" key="2">
    <source>
        <dbReference type="EMBL" id="SUZ33030.1"/>
    </source>
</evidence>
<dbReference type="EMBL" id="UIHC01000035">
    <property type="protein sequence ID" value="SUZ33030.1"/>
    <property type="molecule type" value="Genomic_DNA"/>
</dbReference>
<evidence type="ECO:0000259" key="1">
    <source>
        <dbReference type="Pfam" id="PF16976"/>
    </source>
</evidence>
<dbReference type="Pfam" id="PF16976">
    <property type="entry name" value="RcpC"/>
    <property type="match status" value="1"/>
</dbReference>
<dbReference type="OrthoDB" id="163768at2"/>
<accession>A0A3B0MCB2</accession>
<dbReference type="NCBIfam" id="TIGR03177">
    <property type="entry name" value="pilus_cpaB"/>
    <property type="match status" value="1"/>
</dbReference>
<dbReference type="Proteomes" id="UP000272908">
    <property type="component" value="Unassembled WGS sequence"/>
</dbReference>
<protein>
    <recommendedName>
        <fullName evidence="1">Flp pilus assembly protein RcpC/CpaB domain-containing protein</fullName>
    </recommendedName>
</protein>
<sequence length="275" mass="29903">MRLVFGAVLVAGLGLAGFAAYQTQAYISKMQTELAEARANANTTDMVNVFLAKRPMTYGERLTREDVLVAAFPDYAVPANALSEVEALFPNNIDHRIVLRTMDEKEPILLSKLTAPGKEAGITSHLSPGKRAFTIAVNQISGVAGFLRPGDHVDVFWSGRRNGNEEFTQLIQSQLRIIAVDQSANMDRSEKVRVANNITVEASPEQAAGLALAQGSGRLSLALVGVGDTEVSGDVEMTQDRLLGVVREERSVEEKCHIRTRRGNELVNIEIPCTN</sequence>
<reference evidence="3" key="1">
    <citation type="submission" date="2018-08" db="EMBL/GenBank/DDBJ databases">
        <authorList>
            <person name="Rodrigo-Torres L."/>
            <person name="Arahal R. D."/>
            <person name="Lucena T."/>
        </authorList>
    </citation>
    <scope>NUCLEOTIDE SEQUENCE [LARGE SCALE GENOMIC DNA]</scope>
    <source>
        <strain evidence="3">CECT 7235</strain>
    </source>
</reference>
<keyword evidence="3" id="KW-1185">Reference proteome</keyword>
<organism evidence="2 3">
    <name type="scientific">Roseinatronobacter ekhonensis</name>
    <dbReference type="NCBI Taxonomy" id="254356"/>
    <lineage>
        <taxon>Bacteria</taxon>
        <taxon>Pseudomonadati</taxon>
        <taxon>Pseudomonadota</taxon>
        <taxon>Alphaproteobacteria</taxon>
        <taxon>Rhodobacterales</taxon>
        <taxon>Paracoccaceae</taxon>
        <taxon>Roseinatronobacter</taxon>
    </lineage>
</organism>
<dbReference type="CDD" id="cd11614">
    <property type="entry name" value="SAF_CpaB_FlgA_like"/>
    <property type="match status" value="1"/>
</dbReference>
<proteinExistence type="predicted"/>
<dbReference type="AlphaFoldDB" id="A0A3B0MCB2"/>
<evidence type="ECO:0000313" key="3">
    <source>
        <dbReference type="Proteomes" id="UP000272908"/>
    </source>
</evidence>
<gene>
    <name evidence="2" type="ORF">ROE7235_02798</name>
</gene>